<proteinExistence type="inferred from homology"/>
<accession>A0ABQ7JAJ1</accession>
<keyword evidence="4" id="KW-0539">Nucleus</keyword>
<organism evidence="6 7">
    <name type="scientific">Cardiosporidium cionae</name>
    <dbReference type="NCBI Taxonomy" id="476202"/>
    <lineage>
        <taxon>Eukaryota</taxon>
        <taxon>Sar</taxon>
        <taxon>Alveolata</taxon>
        <taxon>Apicomplexa</taxon>
        <taxon>Aconoidasida</taxon>
        <taxon>Nephromycida</taxon>
        <taxon>Cardiosporidium</taxon>
    </lineage>
</organism>
<feature type="region of interest" description="Disordered" evidence="5">
    <location>
        <begin position="1"/>
        <end position="32"/>
    </location>
</feature>
<evidence type="ECO:0000256" key="2">
    <source>
        <dbReference type="ARBA" id="ARBA00008479"/>
    </source>
</evidence>
<evidence type="ECO:0000256" key="3">
    <source>
        <dbReference type="ARBA" id="ARBA00015522"/>
    </source>
</evidence>
<dbReference type="InterPro" id="IPR019002">
    <property type="entry name" value="Ribosome_biogenesis_Nop16"/>
</dbReference>
<dbReference type="PANTHER" id="PTHR13243">
    <property type="entry name" value="HSPC111 PROTEIN-RELATED"/>
    <property type="match status" value="1"/>
</dbReference>
<comment type="similarity">
    <text evidence="2">Belongs to the NOP16 family.</text>
</comment>
<feature type="compositionally biased region" description="Basic residues" evidence="5">
    <location>
        <begin position="8"/>
        <end position="23"/>
    </location>
</feature>
<evidence type="ECO:0000256" key="5">
    <source>
        <dbReference type="SAM" id="MobiDB-lite"/>
    </source>
</evidence>
<reference evidence="6 7" key="1">
    <citation type="journal article" date="2020" name="bioRxiv">
        <title>Metabolic contributions of an alphaproteobacterial endosymbiont in the apicomplexan Cardiosporidium cionae.</title>
        <authorList>
            <person name="Hunter E.S."/>
            <person name="Paight C.J."/>
            <person name="Lane C.E."/>
        </authorList>
    </citation>
    <scope>NUCLEOTIDE SEQUENCE [LARGE SCALE GENOMIC DNA]</scope>
    <source>
        <strain evidence="6">ESH_2018</strain>
    </source>
</reference>
<comment type="caution">
    <text evidence="6">The sequence shown here is derived from an EMBL/GenBank/DDBJ whole genome shotgun (WGS) entry which is preliminary data.</text>
</comment>
<protein>
    <recommendedName>
        <fullName evidence="3">Nucleolar protein 16</fullName>
    </recommendedName>
</protein>
<dbReference type="EMBL" id="JADAQX010000251">
    <property type="protein sequence ID" value="KAF8821022.1"/>
    <property type="molecule type" value="Genomic_DNA"/>
</dbReference>
<evidence type="ECO:0000313" key="6">
    <source>
        <dbReference type="EMBL" id="KAF8821022.1"/>
    </source>
</evidence>
<dbReference type="Proteomes" id="UP000823046">
    <property type="component" value="Unassembled WGS sequence"/>
</dbReference>
<sequence>MAIQKRREQFRRKVRRVPKTSKRRYLDLQKQHPNPIVRKKWSNKRTLKQNLESLTVGDFLSEIPASPPDDSSAVPKLGEREVNIVEKLSEKHGTDLLAMARDIKTNRYQWTTIQCEKKLKSFKTHHLSAVEVAS</sequence>
<evidence type="ECO:0000256" key="4">
    <source>
        <dbReference type="ARBA" id="ARBA00023242"/>
    </source>
</evidence>
<gene>
    <name evidence="6" type="ORF">IE077_002557</name>
</gene>
<keyword evidence="7" id="KW-1185">Reference proteome</keyword>
<evidence type="ECO:0000313" key="7">
    <source>
        <dbReference type="Proteomes" id="UP000823046"/>
    </source>
</evidence>
<comment type="subcellular location">
    <subcellularLocation>
        <location evidence="1">Nucleus</location>
        <location evidence="1">Nucleolus</location>
    </subcellularLocation>
</comment>
<dbReference type="PANTHER" id="PTHR13243:SF1">
    <property type="entry name" value="NUCLEOLAR PROTEIN 16"/>
    <property type="match status" value="1"/>
</dbReference>
<name>A0ABQ7JAJ1_9APIC</name>
<evidence type="ECO:0000256" key="1">
    <source>
        <dbReference type="ARBA" id="ARBA00004604"/>
    </source>
</evidence>
<dbReference type="Pfam" id="PF09420">
    <property type="entry name" value="Nop16"/>
    <property type="match status" value="1"/>
</dbReference>